<evidence type="ECO:0000313" key="3">
    <source>
        <dbReference type="Proteomes" id="UP000095282"/>
    </source>
</evidence>
<evidence type="ECO:0000256" key="1">
    <source>
        <dbReference type="SAM" id="Phobius"/>
    </source>
</evidence>
<dbReference type="PANTHER" id="PTHR23017:SF45">
    <property type="entry name" value="7TM GPCR SERPENTINE RECEPTOR CLASS X (SRX) DOMAIN-CONTAINING PROTEIN"/>
    <property type="match status" value="1"/>
</dbReference>
<sequence>MCIFIICSTWIIGSFHVIPLFWYEDCYIVYSPSTWQWSISSTKCGITFKLLILQYLCEFVSGLNFLLNFSTWILIQGEKTRRHPVESRLLKDELWRSLGFFVAVTVSNIVSGWAAERWQKYILTCILWQTYHLFDG</sequence>
<dbReference type="WBParaSite" id="Csp11.Scaffold629.g10669.t1">
    <property type="protein sequence ID" value="Csp11.Scaffold629.g10669.t1"/>
    <property type="gene ID" value="Csp11.Scaffold629.g10669"/>
</dbReference>
<keyword evidence="1" id="KW-0472">Membrane</keyword>
<evidence type="ECO:0000313" key="4">
    <source>
        <dbReference type="WBParaSite" id="Csp11.Scaffold629.g10669.t1"/>
    </source>
</evidence>
<organism evidence="3 4">
    <name type="scientific">Caenorhabditis tropicalis</name>
    <dbReference type="NCBI Taxonomy" id="1561998"/>
    <lineage>
        <taxon>Eukaryota</taxon>
        <taxon>Metazoa</taxon>
        <taxon>Ecdysozoa</taxon>
        <taxon>Nematoda</taxon>
        <taxon>Chromadorea</taxon>
        <taxon>Rhabditida</taxon>
        <taxon>Rhabditina</taxon>
        <taxon>Rhabditomorpha</taxon>
        <taxon>Rhabditoidea</taxon>
        <taxon>Rhabditidae</taxon>
        <taxon>Peloderinae</taxon>
        <taxon>Caenorhabditis</taxon>
    </lineage>
</organism>
<feature type="domain" description="7TM GPCR serpentine receptor class x (Srx)" evidence="2">
    <location>
        <begin position="3"/>
        <end position="136"/>
    </location>
</feature>
<feature type="transmembrane region" description="Helical" evidence="1">
    <location>
        <begin position="50"/>
        <end position="75"/>
    </location>
</feature>
<proteinExistence type="predicted"/>
<accession>A0A1I7TQ57</accession>
<protein>
    <submittedName>
        <fullName evidence="4">7TM_GPCR_Srx domain-containing protein</fullName>
    </submittedName>
</protein>
<dbReference type="AlphaFoldDB" id="A0A1I7TQ57"/>
<keyword evidence="1" id="KW-1133">Transmembrane helix</keyword>
<dbReference type="Proteomes" id="UP000095282">
    <property type="component" value="Unplaced"/>
</dbReference>
<reference evidence="4" key="1">
    <citation type="submission" date="2016-11" db="UniProtKB">
        <authorList>
            <consortium name="WormBaseParasite"/>
        </authorList>
    </citation>
    <scope>IDENTIFICATION</scope>
</reference>
<dbReference type="InterPro" id="IPR019430">
    <property type="entry name" value="7TM_GPCR_serpentine_rcpt_Srx"/>
</dbReference>
<evidence type="ECO:0000259" key="2">
    <source>
        <dbReference type="Pfam" id="PF10328"/>
    </source>
</evidence>
<name>A0A1I7TQ57_9PELO</name>
<keyword evidence="3" id="KW-1185">Reference proteome</keyword>
<feature type="transmembrane region" description="Helical" evidence="1">
    <location>
        <begin position="95"/>
        <end position="115"/>
    </location>
</feature>
<dbReference type="eggNOG" id="ENOG502T3C7">
    <property type="taxonomic scope" value="Eukaryota"/>
</dbReference>
<dbReference type="Pfam" id="PF10328">
    <property type="entry name" value="7TM_GPCR_Srx"/>
    <property type="match status" value="1"/>
</dbReference>
<keyword evidence="1" id="KW-0812">Transmembrane</keyword>
<dbReference type="PANTHER" id="PTHR23017">
    <property type="entry name" value="SERPENTINE RECEPTOR, CLASS X"/>
    <property type="match status" value="1"/>
</dbReference>